<protein>
    <submittedName>
        <fullName evidence="1">Uncharacterized protein</fullName>
    </submittedName>
</protein>
<accession>T1JY29</accession>
<evidence type="ECO:0000313" key="2">
    <source>
        <dbReference type="Proteomes" id="UP000015104"/>
    </source>
</evidence>
<dbReference type="EMBL" id="CAEY01000839">
    <property type="status" value="NOT_ANNOTATED_CDS"/>
    <property type="molecule type" value="Genomic_DNA"/>
</dbReference>
<dbReference type="AlphaFoldDB" id="T1JY29"/>
<sequence length="327" mass="36750">MSSSIQNEKYEEFAIDLVDLPLSIPSKSANIHATLTDASGVINNKYFIQESISASGASIKGKIVISSEKDSYNVYYDTDLSLNKDRLVIHGTNCVPFTFKNNWDETLPGVKRPVTNLVLLMGPSILYRLDHSSIVWKSVADKNIRGTMMKGATTQVKNKLRITYYYKKNFDEGSGIKNPSRIEFSGYDPTSVIYKENLILDIYLQNENYYDELANEVHPLPGIGCPYYLSTSPTPFPELRTDYVHYTMYEYIQGSSTSRTFSEIHASKKRHQALLRLKATLLGVTTEAIYDYQLGVSYLFEEGESCRISSADLNSPGIGSDVISKIL</sequence>
<organism evidence="1 2">
    <name type="scientific">Tetranychus urticae</name>
    <name type="common">Two-spotted spider mite</name>
    <dbReference type="NCBI Taxonomy" id="32264"/>
    <lineage>
        <taxon>Eukaryota</taxon>
        <taxon>Metazoa</taxon>
        <taxon>Ecdysozoa</taxon>
        <taxon>Arthropoda</taxon>
        <taxon>Chelicerata</taxon>
        <taxon>Arachnida</taxon>
        <taxon>Acari</taxon>
        <taxon>Acariformes</taxon>
        <taxon>Trombidiformes</taxon>
        <taxon>Prostigmata</taxon>
        <taxon>Eleutherengona</taxon>
        <taxon>Raphignathae</taxon>
        <taxon>Tetranychoidea</taxon>
        <taxon>Tetranychidae</taxon>
        <taxon>Tetranychus</taxon>
    </lineage>
</organism>
<proteinExistence type="predicted"/>
<keyword evidence="2" id="KW-1185">Reference proteome</keyword>
<dbReference type="Proteomes" id="UP000015104">
    <property type="component" value="Unassembled WGS sequence"/>
</dbReference>
<dbReference type="HOGENOM" id="CLU_011464_1_0_1"/>
<reference evidence="1" key="2">
    <citation type="submission" date="2015-06" db="UniProtKB">
        <authorList>
            <consortium name="EnsemblMetazoa"/>
        </authorList>
    </citation>
    <scope>IDENTIFICATION</scope>
</reference>
<evidence type="ECO:0000313" key="1">
    <source>
        <dbReference type="EnsemblMetazoa" id="tetur02g14130.1"/>
    </source>
</evidence>
<dbReference type="EnsemblMetazoa" id="tetur02g14130.1">
    <property type="protein sequence ID" value="tetur02g14130.1"/>
    <property type="gene ID" value="tetur02g14130"/>
</dbReference>
<name>T1JY29_TETUR</name>
<reference evidence="2" key="1">
    <citation type="submission" date="2011-08" db="EMBL/GenBank/DDBJ databases">
        <authorList>
            <person name="Rombauts S."/>
        </authorList>
    </citation>
    <scope>NUCLEOTIDE SEQUENCE</scope>
    <source>
        <strain evidence="2">London</strain>
    </source>
</reference>